<reference evidence="8 9" key="1">
    <citation type="submission" date="2019-06" db="EMBL/GenBank/DDBJ databases">
        <title>Genome analyses of bacteria isolated from kimchi.</title>
        <authorList>
            <person name="Lee S."/>
            <person name="Ahn S."/>
            <person name="Roh S."/>
        </authorList>
    </citation>
    <scope>NUCLEOTIDE SEQUENCE [LARGE SCALE GENOMIC DNA]</scope>
    <source>
        <strain evidence="8 9">CBA4606</strain>
    </source>
</reference>
<evidence type="ECO:0000256" key="6">
    <source>
        <dbReference type="SAM" id="Phobius"/>
    </source>
</evidence>
<dbReference type="OrthoDB" id="6171975at2"/>
<dbReference type="GO" id="GO:0035438">
    <property type="term" value="F:cyclic-di-GMP binding"/>
    <property type="evidence" value="ECO:0007669"/>
    <property type="project" value="InterPro"/>
</dbReference>
<evidence type="ECO:0000259" key="7">
    <source>
        <dbReference type="Pfam" id="PF07238"/>
    </source>
</evidence>
<dbReference type="Pfam" id="PF07238">
    <property type="entry name" value="PilZ"/>
    <property type="match status" value="1"/>
</dbReference>
<protein>
    <submittedName>
        <fullName evidence="8">Alginate biosynthesis protein Alg44</fullName>
    </submittedName>
</protein>
<evidence type="ECO:0000256" key="5">
    <source>
        <dbReference type="SAM" id="MobiDB-lite"/>
    </source>
</evidence>
<dbReference type="Gene3D" id="2.40.30.170">
    <property type="match status" value="1"/>
</dbReference>
<dbReference type="Gene3D" id="1.10.287.470">
    <property type="entry name" value="Helix hairpin bin"/>
    <property type="match status" value="1"/>
</dbReference>
<feature type="compositionally biased region" description="Low complexity" evidence="5">
    <location>
        <begin position="165"/>
        <end position="177"/>
    </location>
</feature>
<keyword evidence="3 6" id="KW-1133">Transmembrane helix</keyword>
<feature type="region of interest" description="Disordered" evidence="5">
    <location>
        <begin position="152"/>
        <end position="177"/>
    </location>
</feature>
<dbReference type="Gene3D" id="2.40.10.220">
    <property type="entry name" value="predicted glycosyltransferase like domains"/>
    <property type="match status" value="1"/>
</dbReference>
<keyword evidence="9" id="KW-1185">Reference proteome</keyword>
<name>A0A5B8SUQ0_9GAMM</name>
<feature type="domain" description="PilZ" evidence="7">
    <location>
        <begin position="39"/>
        <end position="137"/>
    </location>
</feature>
<dbReference type="InterPro" id="IPR050739">
    <property type="entry name" value="MFP"/>
</dbReference>
<evidence type="ECO:0000256" key="4">
    <source>
        <dbReference type="ARBA" id="ARBA00023136"/>
    </source>
</evidence>
<evidence type="ECO:0000313" key="9">
    <source>
        <dbReference type="Proteomes" id="UP000321272"/>
    </source>
</evidence>
<feature type="region of interest" description="Disordered" evidence="5">
    <location>
        <begin position="1"/>
        <end position="38"/>
    </location>
</feature>
<dbReference type="RefSeq" id="WP_147185753.1">
    <property type="nucleotide sequence ID" value="NZ_CP042382.1"/>
</dbReference>
<dbReference type="InterPro" id="IPR009875">
    <property type="entry name" value="PilZ_domain"/>
</dbReference>
<accession>A0A5B8SUQ0</accession>
<proteinExistence type="predicted"/>
<dbReference type="KEGG" id="paur:FGL86_16325"/>
<organism evidence="8 9">
    <name type="scientific">Pistricoccus aurantiacus</name>
    <dbReference type="NCBI Taxonomy" id="1883414"/>
    <lineage>
        <taxon>Bacteria</taxon>
        <taxon>Pseudomonadati</taxon>
        <taxon>Pseudomonadota</taxon>
        <taxon>Gammaproteobacteria</taxon>
        <taxon>Oceanospirillales</taxon>
        <taxon>Halomonadaceae</taxon>
        <taxon>Pistricoccus</taxon>
    </lineage>
</organism>
<evidence type="ECO:0000256" key="2">
    <source>
        <dbReference type="ARBA" id="ARBA00022692"/>
    </source>
</evidence>
<feature type="compositionally biased region" description="Basic and acidic residues" evidence="5">
    <location>
        <begin position="1"/>
        <end position="12"/>
    </location>
</feature>
<keyword evidence="4 6" id="KW-0472">Membrane</keyword>
<dbReference type="Gene3D" id="2.40.50.100">
    <property type="match status" value="1"/>
</dbReference>
<evidence type="ECO:0000256" key="1">
    <source>
        <dbReference type="ARBA" id="ARBA00004167"/>
    </source>
</evidence>
<comment type="subcellular location">
    <subcellularLocation>
        <location evidence="1">Membrane</location>
        <topology evidence="1">Single-pass membrane protein</topology>
    </subcellularLocation>
</comment>
<keyword evidence="2 6" id="KW-0812">Transmembrane</keyword>
<feature type="transmembrane region" description="Helical" evidence="6">
    <location>
        <begin position="185"/>
        <end position="204"/>
    </location>
</feature>
<dbReference type="EMBL" id="CP042382">
    <property type="protein sequence ID" value="QEA40486.1"/>
    <property type="molecule type" value="Genomic_DNA"/>
</dbReference>
<sequence>MTDSPHYRDPHVSLDPVDTPEAAQEPRTPSEQLHHEHRDERCHVRLRLPFEVEFAKGERYEGVDLSMGGFSVRGAAATPGQRVTGSLLIPSGDTELVIPVEAECLRPAASNVGDSDPLAFKITHVEPGQRELLRRVIRAYLSGNHLSVDSLIQRQDAQTPRQRRTTSSAATSSKGSKAASSTGRYVVFFLALGILILVIAATIYRNFVLIEPSFAAVTAPRIDIRAPGSGILKAHHVSAGDRVEQDAYLTGVNNVNLQTDLVLAEASQQYNSQLIDNLKKSLEKSGTSKVSVANSTQPASGDTVTFDTASPAIAQARMEQFETARQFESSKVSALKARASMNEIYSPCDCVVAWALGSAGGTYIEEGDRIMTLIKTDDEDVMVEALVHMSDISRIAPHQQAYIALGNTSKPLRARVRSVALDIERQPRAGFPEWVRQQQNVASVLLVPETPLPAEMVGQPVDVRFSENAMLSATAEWVWQGGLTAWKAVERLFQSTPDNAEKVG</sequence>
<dbReference type="AlphaFoldDB" id="A0A5B8SUQ0"/>
<dbReference type="PANTHER" id="PTHR30386:SF26">
    <property type="entry name" value="TRANSPORT PROTEIN COMB"/>
    <property type="match status" value="1"/>
</dbReference>
<gene>
    <name evidence="8" type="ORF">FGL86_16325</name>
</gene>
<evidence type="ECO:0000313" key="8">
    <source>
        <dbReference type="EMBL" id="QEA40486.1"/>
    </source>
</evidence>
<dbReference type="PANTHER" id="PTHR30386">
    <property type="entry name" value="MEMBRANE FUSION SUBUNIT OF EMRAB-TOLC MULTIDRUG EFFLUX PUMP"/>
    <property type="match status" value="1"/>
</dbReference>
<dbReference type="Proteomes" id="UP000321272">
    <property type="component" value="Chromosome"/>
</dbReference>
<evidence type="ECO:0000256" key="3">
    <source>
        <dbReference type="ARBA" id="ARBA00022989"/>
    </source>
</evidence>
<dbReference type="GO" id="GO:0016020">
    <property type="term" value="C:membrane"/>
    <property type="evidence" value="ECO:0007669"/>
    <property type="project" value="UniProtKB-SubCell"/>
</dbReference>